<evidence type="ECO:0000313" key="3">
    <source>
        <dbReference type="Proteomes" id="UP001501490"/>
    </source>
</evidence>
<protein>
    <submittedName>
        <fullName evidence="2">DUF1992 domain-containing protein</fullName>
    </submittedName>
</protein>
<evidence type="ECO:0000313" key="2">
    <source>
        <dbReference type="EMBL" id="GAA3612790.1"/>
    </source>
</evidence>
<accession>A0ABP6ZPI2</accession>
<name>A0ABP6ZPI2_9ACTN</name>
<feature type="domain" description="DnaJ homologue subfamily C member 28 conserved" evidence="1">
    <location>
        <begin position="8"/>
        <end position="76"/>
    </location>
</feature>
<proteinExistence type="predicted"/>
<dbReference type="InterPro" id="IPR018961">
    <property type="entry name" value="DnaJ_homolog_subfam-C_membr-28"/>
</dbReference>
<dbReference type="EMBL" id="BAABAB010000009">
    <property type="protein sequence ID" value="GAA3612790.1"/>
    <property type="molecule type" value="Genomic_DNA"/>
</dbReference>
<dbReference type="Pfam" id="PF09350">
    <property type="entry name" value="DJC28_CD"/>
    <property type="match status" value="1"/>
</dbReference>
<sequence length="128" mass="15054">MAERYESWVDRQVREAIERGEFDNLPGAGKPITGLNGRQDENWWIRQKLEKEDIRGALPTSLSLRKEIEELPDRLDEERDERNVRELVADLNTRIRDAVARRVEGPVVFIKTVDVETAVEGWRERRRS</sequence>
<organism evidence="2 3">
    <name type="scientific">Microlunatus ginsengisoli</name>
    <dbReference type="NCBI Taxonomy" id="363863"/>
    <lineage>
        <taxon>Bacteria</taxon>
        <taxon>Bacillati</taxon>
        <taxon>Actinomycetota</taxon>
        <taxon>Actinomycetes</taxon>
        <taxon>Propionibacteriales</taxon>
        <taxon>Propionibacteriaceae</taxon>
        <taxon>Microlunatus</taxon>
    </lineage>
</organism>
<dbReference type="Proteomes" id="UP001501490">
    <property type="component" value="Unassembled WGS sequence"/>
</dbReference>
<dbReference type="RefSeq" id="WP_344802625.1">
    <property type="nucleotide sequence ID" value="NZ_BAABAB010000009.1"/>
</dbReference>
<keyword evidence="3" id="KW-1185">Reference proteome</keyword>
<comment type="caution">
    <text evidence="2">The sequence shown here is derived from an EMBL/GenBank/DDBJ whole genome shotgun (WGS) entry which is preliminary data.</text>
</comment>
<evidence type="ECO:0000259" key="1">
    <source>
        <dbReference type="Pfam" id="PF09350"/>
    </source>
</evidence>
<gene>
    <name evidence="2" type="ORF">GCM10022236_13210</name>
</gene>
<reference evidence="3" key="1">
    <citation type="journal article" date="2019" name="Int. J. Syst. Evol. Microbiol.">
        <title>The Global Catalogue of Microorganisms (GCM) 10K type strain sequencing project: providing services to taxonomists for standard genome sequencing and annotation.</title>
        <authorList>
            <consortium name="The Broad Institute Genomics Platform"/>
            <consortium name="The Broad Institute Genome Sequencing Center for Infectious Disease"/>
            <person name="Wu L."/>
            <person name="Ma J."/>
        </authorList>
    </citation>
    <scope>NUCLEOTIDE SEQUENCE [LARGE SCALE GENOMIC DNA]</scope>
    <source>
        <strain evidence="3">JCM 16929</strain>
    </source>
</reference>